<reference evidence="1 2" key="1">
    <citation type="submission" date="2016-01" db="EMBL/GenBank/DDBJ databases">
        <title>The draft genome sequence of Aquimarina sp. RZW4-3-2.</title>
        <authorList>
            <person name="Wang Y."/>
        </authorList>
    </citation>
    <scope>NUCLEOTIDE SEQUENCE [LARGE SCALE GENOMIC DNA]</scope>
    <source>
        <strain evidence="1 2">RZW4-3-2</strain>
    </source>
</reference>
<sequence length="221" mass="26842">MKINKIIPSIYTPEIRSLFTIPRIYRFRSYDEAISKLMFFKNKFETSNPNTIFYNIENELILWVRDYNIENLKEQGYYGNYIKLGVKKLKLGKFYYYDIYHENVEIPIENHPRKNLSTGKHPNWHHRVLKRITKEFEYESEKDAEIDLLKLFNDHPDSGNFFSSGRLRIFVYKSDYKPKKIKSFLFDIEHKSNGKYQIIFRENNYKKISAHKIYNYGFKII</sequence>
<evidence type="ECO:0000313" key="2">
    <source>
        <dbReference type="Proteomes" id="UP000076715"/>
    </source>
</evidence>
<dbReference type="RefSeq" id="WP_066310080.1">
    <property type="nucleotide sequence ID" value="NZ_LQRT01000002.1"/>
</dbReference>
<dbReference type="Proteomes" id="UP000076715">
    <property type="component" value="Unassembled WGS sequence"/>
</dbReference>
<dbReference type="AlphaFoldDB" id="A0A163CH57"/>
<accession>A0A163CH57</accession>
<dbReference type="STRING" id="1642818.AWE51_02895"/>
<gene>
    <name evidence="1" type="ORF">AWE51_02895</name>
</gene>
<name>A0A163CH57_9FLAO</name>
<dbReference type="EMBL" id="LQRT01000002">
    <property type="protein sequence ID" value="KZS42406.1"/>
    <property type="molecule type" value="Genomic_DNA"/>
</dbReference>
<evidence type="ECO:0000313" key="1">
    <source>
        <dbReference type="EMBL" id="KZS42406.1"/>
    </source>
</evidence>
<organism evidence="1 2">
    <name type="scientific">Aquimarina aggregata</name>
    <dbReference type="NCBI Taxonomy" id="1642818"/>
    <lineage>
        <taxon>Bacteria</taxon>
        <taxon>Pseudomonadati</taxon>
        <taxon>Bacteroidota</taxon>
        <taxon>Flavobacteriia</taxon>
        <taxon>Flavobacteriales</taxon>
        <taxon>Flavobacteriaceae</taxon>
        <taxon>Aquimarina</taxon>
    </lineage>
</organism>
<protein>
    <submittedName>
        <fullName evidence="1">Uncharacterized protein</fullName>
    </submittedName>
</protein>
<proteinExistence type="predicted"/>
<comment type="caution">
    <text evidence="1">The sequence shown here is derived from an EMBL/GenBank/DDBJ whole genome shotgun (WGS) entry which is preliminary data.</text>
</comment>
<keyword evidence="2" id="KW-1185">Reference proteome</keyword>